<dbReference type="NCBIfam" id="TIGR02532">
    <property type="entry name" value="IV_pilin_GFxxxE"/>
    <property type="match status" value="1"/>
</dbReference>
<dbReference type="PANTHER" id="PTHR30093">
    <property type="entry name" value="GENERAL SECRETION PATHWAY PROTEIN G"/>
    <property type="match status" value="1"/>
</dbReference>
<evidence type="ECO:0000256" key="1">
    <source>
        <dbReference type="SAM" id="Phobius"/>
    </source>
</evidence>
<accession>A0A2H9YW53</accession>
<comment type="caution">
    <text evidence="2">The sequence shown here is derived from an EMBL/GenBank/DDBJ whole genome shotgun (WGS) entry which is preliminary data.</text>
</comment>
<dbReference type="InterPro" id="IPR045584">
    <property type="entry name" value="Pilin-like"/>
</dbReference>
<dbReference type="Gene3D" id="3.30.700.10">
    <property type="entry name" value="Glycoprotein, Type 4 Pilin"/>
    <property type="match status" value="1"/>
</dbReference>
<name>A0A2H9YW53_9GAMM</name>
<dbReference type="AlphaFoldDB" id="A0A2H9YW53"/>
<dbReference type="Pfam" id="PF07963">
    <property type="entry name" value="N_methyl"/>
    <property type="match status" value="1"/>
</dbReference>
<dbReference type="InterPro" id="IPR012902">
    <property type="entry name" value="N_methyl_site"/>
</dbReference>
<dbReference type="GeneID" id="97177462"/>
<dbReference type="SUPFAM" id="SSF54523">
    <property type="entry name" value="Pili subunits"/>
    <property type="match status" value="1"/>
</dbReference>
<dbReference type="EMBL" id="PHRG01000001">
    <property type="protein sequence ID" value="PJO76878.1"/>
    <property type="molecule type" value="Genomic_DNA"/>
</dbReference>
<dbReference type="GO" id="GO:0043683">
    <property type="term" value="P:type IV pilus assembly"/>
    <property type="evidence" value="ECO:0007669"/>
    <property type="project" value="InterPro"/>
</dbReference>
<keyword evidence="1" id="KW-0472">Membrane</keyword>
<dbReference type="PANTHER" id="PTHR30093:SF47">
    <property type="entry name" value="TYPE IV PILUS NON-CORE MINOR PILIN PILE"/>
    <property type="match status" value="1"/>
</dbReference>
<evidence type="ECO:0000313" key="3">
    <source>
        <dbReference type="Proteomes" id="UP000243446"/>
    </source>
</evidence>
<keyword evidence="1" id="KW-0812">Transmembrane</keyword>
<dbReference type="RefSeq" id="WP_100534712.1">
    <property type="nucleotide sequence ID" value="NZ_CBDBYO010000011.1"/>
</dbReference>
<keyword evidence="1" id="KW-1133">Transmembrane helix</keyword>
<dbReference type="Pfam" id="PF16732">
    <property type="entry name" value="ComP_DUS"/>
    <property type="match status" value="1"/>
</dbReference>
<proteinExistence type="predicted"/>
<dbReference type="Proteomes" id="UP000243446">
    <property type="component" value="Unassembled WGS sequence"/>
</dbReference>
<evidence type="ECO:0000313" key="2">
    <source>
        <dbReference type="EMBL" id="PJO76878.1"/>
    </source>
</evidence>
<dbReference type="PROSITE" id="PS00409">
    <property type="entry name" value="PROKAR_NTER_METHYL"/>
    <property type="match status" value="1"/>
</dbReference>
<dbReference type="InterPro" id="IPR031982">
    <property type="entry name" value="PilE-like"/>
</dbReference>
<gene>
    <name evidence="2" type="ORF">CWI32_04395</name>
</gene>
<protein>
    <submittedName>
        <fullName evidence="2">Prepilin-type cleavage/methylation domain-containing protein</fullName>
    </submittedName>
</protein>
<organism evidence="2 3">
    <name type="scientific">Acinetobacter pseudolwoffii</name>
    <dbReference type="NCBI Taxonomy" id="2053287"/>
    <lineage>
        <taxon>Bacteria</taxon>
        <taxon>Pseudomonadati</taxon>
        <taxon>Pseudomonadota</taxon>
        <taxon>Gammaproteobacteria</taxon>
        <taxon>Moraxellales</taxon>
        <taxon>Moraxellaceae</taxon>
        <taxon>Acinetobacter</taxon>
    </lineage>
</organism>
<reference evidence="2 3" key="1">
    <citation type="submission" date="2017-11" db="EMBL/GenBank/DDBJ databases">
        <title>Revising the taxonomy of the Acinetobacter lwoffii group: the description of Acinetobacter pseudolwoffii sp. nov. and emended description of Acinetobacter lwoffii.</title>
        <authorList>
            <person name="Nemec A."/>
            <person name="Radolfova-Krizova L."/>
        </authorList>
    </citation>
    <scope>NUCLEOTIDE SEQUENCE [LARGE SCALE GENOMIC DNA]</scope>
    <source>
        <strain evidence="2 3">ANC 5044</strain>
    </source>
</reference>
<feature type="transmembrane region" description="Helical" evidence="1">
    <location>
        <begin position="12"/>
        <end position="30"/>
    </location>
</feature>
<sequence length="138" mass="15125">MNKIKGFTLIELMIVVAVIAVLAMIAVPSYQNYITKSKIKEAQSNLIALSLSAENFYQRTLNYPIANLSNSAALKSSTMFSTWNPTSDTFSYQYQSTDGSTYTLKATGTDSRVADCQLSLNHQGTRTATGCGNTEWTN</sequence>